<dbReference type="GO" id="GO:0005886">
    <property type="term" value="C:plasma membrane"/>
    <property type="evidence" value="ECO:0007669"/>
    <property type="project" value="TreeGrafter"/>
</dbReference>
<dbReference type="RefSeq" id="WP_116480109.1">
    <property type="nucleotide sequence ID" value="NZ_QEKV01000005.1"/>
</dbReference>
<evidence type="ECO:0000256" key="3">
    <source>
        <dbReference type="ARBA" id="ARBA00012438"/>
    </source>
</evidence>
<dbReference type="EC" id="2.7.13.3" evidence="3"/>
<evidence type="ECO:0000259" key="10">
    <source>
        <dbReference type="PROSITE" id="PS50109"/>
    </source>
</evidence>
<dbReference type="FunFam" id="1.10.287.130:FF:000001">
    <property type="entry name" value="Two-component sensor histidine kinase"/>
    <property type="match status" value="1"/>
</dbReference>
<feature type="domain" description="Histidine kinase" evidence="10">
    <location>
        <begin position="378"/>
        <end position="594"/>
    </location>
</feature>
<evidence type="ECO:0000313" key="13">
    <source>
        <dbReference type="EMBL" id="PVY94317.1"/>
    </source>
</evidence>
<evidence type="ECO:0000256" key="1">
    <source>
        <dbReference type="ARBA" id="ARBA00000085"/>
    </source>
</evidence>
<feature type="domain" description="HAMP" evidence="12">
    <location>
        <begin position="202"/>
        <end position="254"/>
    </location>
</feature>
<dbReference type="InterPro" id="IPR003594">
    <property type="entry name" value="HATPase_dom"/>
</dbReference>
<feature type="transmembrane region" description="Helical" evidence="9">
    <location>
        <begin position="6"/>
        <end position="31"/>
    </location>
</feature>
<keyword evidence="14" id="KW-1185">Reference proteome</keyword>
<dbReference type="SMART" id="SM00387">
    <property type="entry name" value="HATPase_c"/>
    <property type="match status" value="1"/>
</dbReference>
<feature type="transmembrane region" description="Helical" evidence="9">
    <location>
        <begin position="181"/>
        <end position="201"/>
    </location>
</feature>
<dbReference type="Gene3D" id="3.30.450.20">
    <property type="entry name" value="PAS domain"/>
    <property type="match status" value="1"/>
</dbReference>
<comment type="catalytic activity">
    <reaction evidence="1">
        <text>ATP + protein L-histidine = ADP + protein N-phospho-L-histidine.</text>
        <dbReference type="EC" id="2.7.13.3"/>
    </reaction>
</comment>
<protein>
    <recommendedName>
        <fullName evidence="3">histidine kinase</fullName>
        <ecNumber evidence="3">2.7.13.3</ecNumber>
    </recommendedName>
</protein>
<dbReference type="InterPro" id="IPR004358">
    <property type="entry name" value="Sig_transdc_His_kin-like_C"/>
</dbReference>
<evidence type="ECO:0000256" key="8">
    <source>
        <dbReference type="ARBA" id="ARBA00023136"/>
    </source>
</evidence>
<comment type="subcellular location">
    <subcellularLocation>
        <location evidence="2">Membrane</location>
    </subcellularLocation>
</comment>
<evidence type="ECO:0000256" key="4">
    <source>
        <dbReference type="ARBA" id="ARBA00022553"/>
    </source>
</evidence>
<gene>
    <name evidence="13" type="ORF">C7381_10517</name>
</gene>
<dbReference type="Gene3D" id="3.30.565.10">
    <property type="entry name" value="Histidine kinase-like ATPase, C-terminal domain"/>
    <property type="match status" value="1"/>
</dbReference>
<dbReference type="PROSITE" id="PS50112">
    <property type="entry name" value="PAS"/>
    <property type="match status" value="1"/>
</dbReference>
<keyword evidence="4" id="KW-0597">Phosphoprotein</keyword>
<dbReference type="CDD" id="cd06225">
    <property type="entry name" value="HAMP"/>
    <property type="match status" value="1"/>
</dbReference>
<evidence type="ECO:0000259" key="11">
    <source>
        <dbReference type="PROSITE" id="PS50112"/>
    </source>
</evidence>
<dbReference type="SMART" id="SM00304">
    <property type="entry name" value="HAMP"/>
    <property type="match status" value="1"/>
</dbReference>
<keyword evidence="5" id="KW-0808">Transferase</keyword>
<name>A0A2U1E2Z5_9FIRM</name>
<dbReference type="GO" id="GO:0000155">
    <property type="term" value="F:phosphorelay sensor kinase activity"/>
    <property type="evidence" value="ECO:0007669"/>
    <property type="project" value="InterPro"/>
</dbReference>
<dbReference type="InterPro" id="IPR036890">
    <property type="entry name" value="HATPase_C_sf"/>
</dbReference>
<dbReference type="InterPro" id="IPR050351">
    <property type="entry name" value="BphY/WalK/GraS-like"/>
</dbReference>
<dbReference type="Pfam" id="PF00672">
    <property type="entry name" value="HAMP"/>
    <property type="match status" value="1"/>
</dbReference>
<dbReference type="InterPro" id="IPR003660">
    <property type="entry name" value="HAMP_dom"/>
</dbReference>
<dbReference type="CDD" id="cd00082">
    <property type="entry name" value="HisKA"/>
    <property type="match status" value="1"/>
</dbReference>
<comment type="caution">
    <text evidence="13">The sequence shown here is derived from an EMBL/GenBank/DDBJ whole genome shotgun (WGS) entry which is preliminary data.</text>
</comment>
<sequence length="599" mass="67158">MRSIKWRFVLIYFLLVLAVLLIVSTSIIGRLDSTLTNDRIMSVKNQINSLLSSSSYFSGELLDENIRGIKASLNERRFSDTDDIFVLSSEDFETIIASKTDDLSTYDGQYAYNIEELNVALIKEGYAGIEKRIILENYETGIRSAHLVVPITGVDNKVKGLCYAIINLDVITKTLQSAKRIIFDSGLIALLITIILSYFIASGITGPIRQVTDVSKKMSEGDFNQRVEVKSNDEIGQLSSMFNQMAVELKNNIQRTELERAKLNTIFNQMIEGVVAVDKFGKIIHINEKGRNLFGVKEDMPLSDIELNLKTLGLSSVNFQNPFTLAGEADFVLNDKNYRILYAPFEDKDLNVGGVIAVYQDMTKERKLEDMRREFVANVSHELKTPITSIKSYAETLMKYPVDDETAKSFLTVIDNESDRMAHIVRDLLILTTLDYKTEEKKLSPVSINELSHSAVERMKLMAKEKNMSIYEHYEDSLSVLADEEDLLQVIINLISNAVKYTPDGGVINVSTSTDGINNYVSVSDNGVGIKPEDQKRIFDRFYRVEKSRSRALGGTGLGLAIAKEMVNSMNGDIRVESDGRNGSTFTLKFKAVKDNGEA</sequence>
<dbReference type="AlphaFoldDB" id="A0A2U1E2Z5"/>
<organism evidence="13 14">
    <name type="scientific">Ezakiella coagulans</name>
    <dbReference type="NCBI Taxonomy" id="46507"/>
    <lineage>
        <taxon>Bacteria</taxon>
        <taxon>Bacillati</taxon>
        <taxon>Bacillota</taxon>
        <taxon>Tissierellia</taxon>
        <taxon>Ezakiella</taxon>
    </lineage>
</organism>
<evidence type="ECO:0000256" key="5">
    <source>
        <dbReference type="ARBA" id="ARBA00022679"/>
    </source>
</evidence>
<evidence type="ECO:0000313" key="14">
    <source>
        <dbReference type="Proteomes" id="UP000245793"/>
    </source>
</evidence>
<keyword evidence="6 13" id="KW-0418">Kinase</keyword>
<dbReference type="InterPro" id="IPR036097">
    <property type="entry name" value="HisK_dim/P_sf"/>
</dbReference>
<dbReference type="FunFam" id="3.30.565.10:FF:000006">
    <property type="entry name" value="Sensor histidine kinase WalK"/>
    <property type="match status" value="1"/>
</dbReference>
<proteinExistence type="predicted"/>
<dbReference type="PRINTS" id="PR00344">
    <property type="entry name" value="BCTRLSENSOR"/>
</dbReference>
<evidence type="ECO:0000256" key="2">
    <source>
        <dbReference type="ARBA" id="ARBA00004370"/>
    </source>
</evidence>
<dbReference type="SMART" id="SM00388">
    <property type="entry name" value="HisKA"/>
    <property type="match status" value="1"/>
</dbReference>
<dbReference type="InterPro" id="IPR000014">
    <property type="entry name" value="PAS"/>
</dbReference>
<dbReference type="Pfam" id="PF00512">
    <property type="entry name" value="HisKA"/>
    <property type="match status" value="1"/>
</dbReference>
<dbReference type="CDD" id="cd00075">
    <property type="entry name" value="HATPase"/>
    <property type="match status" value="1"/>
</dbReference>
<evidence type="ECO:0000259" key="12">
    <source>
        <dbReference type="PROSITE" id="PS50885"/>
    </source>
</evidence>
<accession>A0A2U1E2Z5</accession>
<dbReference type="PANTHER" id="PTHR45453">
    <property type="entry name" value="PHOSPHATE REGULON SENSOR PROTEIN PHOR"/>
    <property type="match status" value="1"/>
</dbReference>
<dbReference type="Gene3D" id="1.10.287.130">
    <property type="match status" value="1"/>
</dbReference>
<evidence type="ECO:0000256" key="9">
    <source>
        <dbReference type="SAM" id="Phobius"/>
    </source>
</evidence>
<dbReference type="Proteomes" id="UP000245793">
    <property type="component" value="Unassembled WGS sequence"/>
</dbReference>
<keyword evidence="9" id="KW-1133">Transmembrane helix</keyword>
<dbReference type="GO" id="GO:0004721">
    <property type="term" value="F:phosphoprotein phosphatase activity"/>
    <property type="evidence" value="ECO:0007669"/>
    <property type="project" value="TreeGrafter"/>
</dbReference>
<dbReference type="PROSITE" id="PS50885">
    <property type="entry name" value="HAMP"/>
    <property type="match status" value="1"/>
</dbReference>
<keyword evidence="7" id="KW-0902">Two-component regulatory system</keyword>
<dbReference type="Pfam" id="PF13188">
    <property type="entry name" value="PAS_8"/>
    <property type="match status" value="1"/>
</dbReference>
<evidence type="ECO:0000256" key="6">
    <source>
        <dbReference type="ARBA" id="ARBA00022777"/>
    </source>
</evidence>
<evidence type="ECO:0000256" key="7">
    <source>
        <dbReference type="ARBA" id="ARBA00023012"/>
    </source>
</evidence>
<dbReference type="InterPro" id="IPR003661">
    <property type="entry name" value="HisK_dim/P_dom"/>
</dbReference>
<dbReference type="EMBL" id="QEKV01000005">
    <property type="protein sequence ID" value="PVY94317.1"/>
    <property type="molecule type" value="Genomic_DNA"/>
</dbReference>
<dbReference type="PROSITE" id="PS50109">
    <property type="entry name" value="HIS_KIN"/>
    <property type="match status" value="1"/>
</dbReference>
<dbReference type="Gene3D" id="6.10.340.10">
    <property type="match status" value="1"/>
</dbReference>
<feature type="domain" description="PAS" evidence="11">
    <location>
        <begin position="259"/>
        <end position="299"/>
    </location>
</feature>
<dbReference type="Pfam" id="PF02518">
    <property type="entry name" value="HATPase_c"/>
    <property type="match status" value="1"/>
</dbReference>
<keyword evidence="9" id="KW-0812">Transmembrane</keyword>
<dbReference type="GO" id="GO:0016036">
    <property type="term" value="P:cellular response to phosphate starvation"/>
    <property type="evidence" value="ECO:0007669"/>
    <property type="project" value="TreeGrafter"/>
</dbReference>
<dbReference type="InterPro" id="IPR005467">
    <property type="entry name" value="His_kinase_dom"/>
</dbReference>
<keyword evidence="8 9" id="KW-0472">Membrane</keyword>
<dbReference type="SUPFAM" id="SSF47384">
    <property type="entry name" value="Homodimeric domain of signal transducing histidine kinase"/>
    <property type="match status" value="1"/>
</dbReference>
<dbReference type="PANTHER" id="PTHR45453:SF1">
    <property type="entry name" value="PHOSPHATE REGULON SENSOR PROTEIN PHOR"/>
    <property type="match status" value="1"/>
</dbReference>
<dbReference type="SUPFAM" id="SSF158472">
    <property type="entry name" value="HAMP domain-like"/>
    <property type="match status" value="1"/>
</dbReference>
<dbReference type="SUPFAM" id="SSF55874">
    <property type="entry name" value="ATPase domain of HSP90 chaperone/DNA topoisomerase II/histidine kinase"/>
    <property type="match status" value="1"/>
</dbReference>
<reference evidence="13 14" key="1">
    <citation type="submission" date="2018-04" db="EMBL/GenBank/DDBJ databases">
        <title>Genomic Encyclopedia of Type Strains, Phase IV (KMG-IV): sequencing the most valuable type-strain genomes for metagenomic binning, comparative biology and taxonomic classification.</title>
        <authorList>
            <person name="Goeker M."/>
        </authorList>
    </citation>
    <scope>NUCLEOTIDE SEQUENCE [LARGE SCALE GENOMIC DNA]</scope>
    <source>
        <strain evidence="13 14">DSM 20705</strain>
    </source>
</reference>